<proteinExistence type="inferred from homology"/>
<dbReference type="InterPro" id="IPR001640">
    <property type="entry name" value="Lgt"/>
</dbReference>
<dbReference type="GO" id="GO:0042158">
    <property type="term" value="P:lipoprotein biosynthetic process"/>
    <property type="evidence" value="ECO:0007669"/>
    <property type="project" value="UniProtKB-UniRule"/>
</dbReference>
<evidence type="ECO:0000256" key="6">
    <source>
        <dbReference type="ARBA" id="ARBA00023136"/>
    </source>
</evidence>
<sequence length="265" mass="30017">MHPILFQWGPITIRYYGLMYVIAIIVGTYLVKGEIKRKNLPLSEDNLYNLVLLVFFAGLIGARLFYVIFSLDFYLANPKEIPAIWHGGLAIHGGLIGGFLAGYWYSKSKKMSFLVMADLFAPSIILGQAFGRFGNFMNGDAHGVPTDLPWGIVFPPNSIAGQQFGQIPLHPVMLYELVLNLIIFITLRKWRLRPAKDGYIICLYLIFYSFARFFVSFFRADNLMVAGLSVPHLTSLLIIVVVGYFLVSKRLWVAPVSKNKKEQVR</sequence>
<organism evidence="8 9">
    <name type="scientific">Tectimicrobiota bacterium</name>
    <dbReference type="NCBI Taxonomy" id="2528274"/>
    <lineage>
        <taxon>Bacteria</taxon>
        <taxon>Pseudomonadati</taxon>
        <taxon>Nitrospinota/Tectimicrobiota group</taxon>
        <taxon>Candidatus Tectimicrobiota</taxon>
    </lineage>
</organism>
<keyword evidence="5 7" id="KW-1133">Transmembrane helix</keyword>
<comment type="similarity">
    <text evidence="1 7">Belongs to the Lgt family.</text>
</comment>
<dbReference type="GO" id="GO:0008961">
    <property type="term" value="F:phosphatidylglycerol-prolipoprotein diacylglyceryl transferase activity"/>
    <property type="evidence" value="ECO:0007669"/>
    <property type="project" value="UniProtKB-UniRule"/>
</dbReference>
<feature type="transmembrane region" description="Helical" evidence="7">
    <location>
        <begin position="47"/>
        <end position="71"/>
    </location>
</feature>
<name>A0A933GJK2_UNCTE</name>
<feature type="transmembrane region" description="Helical" evidence="7">
    <location>
        <begin position="224"/>
        <end position="247"/>
    </location>
</feature>
<dbReference type="EC" id="2.5.1.145" evidence="7"/>
<feature type="transmembrane region" description="Helical" evidence="7">
    <location>
        <begin position="15"/>
        <end position="35"/>
    </location>
</feature>
<dbReference type="EMBL" id="JACQWF010000071">
    <property type="protein sequence ID" value="MBI4595041.1"/>
    <property type="molecule type" value="Genomic_DNA"/>
</dbReference>
<feature type="transmembrane region" description="Helical" evidence="7">
    <location>
        <begin position="83"/>
        <end position="105"/>
    </location>
</feature>
<accession>A0A933GJK2</accession>
<evidence type="ECO:0000256" key="4">
    <source>
        <dbReference type="ARBA" id="ARBA00022692"/>
    </source>
</evidence>
<evidence type="ECO:0000256" key="7">
    <source>
        <dbReference type="HAMAP-Rule" id="MF_01147"/>
    </source>
</evidence>
<evidence type="ECO:0000256" key="3">
    <source>
        <dbReference type="ARBA" id="ARBA00022679"/>
    </source>
</evidence>
<dbReference type="NCBIfam" id="TIGR00544">
    <property type="entry name" value="lgt"/>
    <property type="match status" value="1"/>
</dbReference>
<comment type="pathway">
    <text evidence="7">Protein modification; lipoprotein biosynthesis (diacylglyceryl transfer).</text>
</comment>
<dbReference type="GO" id="GO:0005886">
    <property type="term" value="C:plasma membrane"/>
    <property type="evidence" value="ECO:0007669"/>
    <property type="project" value="UniProtKB-SubCell"/>
</dbReference>
<dbReference type="Proteomes" id="UP000772181">
    <property type="component" value="Unassembled WGS sequence"/>
</dbReference>
<gene>
    <name evidence="7 8" type="primary">lgt</name>
    <name evidence="8" type="ORF">HY730_01530</name>
</gene>
<dbReference type="AlphaFoldDB" id="A0A933GJK2"/>
<dbReference type="Pfam" id="PF01790">
    <property type="entry name" value="LGT"/>
    <property type="match status" value="1"/>
</dbReference>
<dbReference type="HAMAP" id="MF_01147">
    <property type="entry name" value="Lgt"/>
    <property type="match status" value="1"/>
</dbReference>
<dbReference type="PANTHER" id="PTHR30589">
    <property type="entry name" value="PROLIPOPROTEIN DIACYLGLYCERYL TRANSFERASE"/>
    <property type="match status" value="1"/>
</dbReference>
<protein>
    <recommendedName>
        <fullName evidence="7">Phosphatidylglycerol--prolipoprotein diacylglyceryl transferase</fullName>
        <ecNumber evidence="7">2.5.1.145</ecNumber>
    </recommendedName>
</protein>
<comment type="caution">
    <text evidence="8">The sequence shown here is derived from an EMBL/GenBank/DDBJ whole genome shotgun (WGS) entry which is preliminary data.</text>
</comment>
<keyword evidence="2 7" id="KW-1003">Cell membrane</keyword>
<evidence type="ECO:0000256" key="2">
    <source>
        <dbReference type="ARBA" id="ARBA00022475"/>
    </source>
</evidence>
<comment type="function">
    <text evidence="7">Catalyzes the transfer of the diacylglyceryl group from phosphatidylglycerol to the sulfhydryl group of the N-terminal cysteine of a prolipoprotein, the first step in the formation of mature lipoproteins.</text>
</comment>
<evidence type="ECO:0000313" key="8">
    <source>
        <dbReference type="EMBL" id="MBI4595041.1"/>
    </source>
</evidence>
<feature type="transmembrane region" description="Helical" evidence="7">
    <location>
        <begin position="112"/>
        <end position="130"/>
    </location>
</feature>
<feature type="transmembrane region" description="Helical" evidence="7">
    <location>
        <begin position="167"/>
        <end position="187"/>
    </location>
</feature>
<evidence type="ECO:0000313" key="9">
    <source>
        <dbReference type="Proteomes" id="UP000772181"/>
    </source>
</evidence>
<feature type="binding site" evidence="7">
    <location>
        <position position="132"/>
    </location>
    <ligand>
        <name>a 1,2-diacyl-sn-glycero-3-phospho-(1'-sn-glycerol)</name>
        <dbReference type="ChEBI" id="CHEBI:64716"/>
    </ligand>
</feature>
<comment type="subcellular location">
    <subcellularLocation>
        <location evidence="7">Cell membrane</location>
        <topology evidence="7">Multi-pass membrane protein</topology>
    </subcellularLocation>
</comment>
<keyword evidence="4 7" id="KW-0812">Transmembrane</keyword>
<keyword evidence="6 7" id="KW-0472">Membrane</keyword>
<keyword evidence="3 7" id="KW-0808">Transferase</keyword>
<dbReference type="PANTHER" id="PTHR30589:SF0">
    <property type="entry name" value="PHOSPHATIDYLGLYCEROL--PROLIPOPROTEIN DIACYLGLYCERYL TRANSFERASE"/>
    <property type="match status" value="1"/>
</dbReference>
<evidence type="ECO:0000256" key="5">
    <source>
        <dbReference type="ARBA" id="ARBA00022989"/>
    </source>
</evidence>
<evidence type="ECO:0000256" key="1">
    <source>
        <dbReference type="ARBA" id="ARBA00007150"/>
    </source>
</evidence>
<reference evidence="8" key="1">
    <citation type="submission" date="2020-07" db="EMBL/GenBank/DDBJ databases">
        <title>Huge and variable diversity of episymbiotic CPR bacteria and DPANN archaea in groundwater ecosystems.</title>
        <authorList>
            <person name="He C.Y."/>
            <person name="Keren R."/>
            <person name="Whittaker M."/>
            <person name="Farag I.F."/>
            <person name="Doudna J."/>
            <person name="Cate J.H.D."/>
            <person name="Banfield J.F."/>
        </authorList>
    </citation>
    <scope>NUCLEOTIDE SEQUENCE</scope>
    <source>
        <strain evidence="8">NC_groundwater_1482_Ag_S-0.65um_47_24</strain>
    </source>
</reference>
<feature type="transmembrane region" description="Helical" evidence="7">
    <location>
        <begin position="199"/>
        <end position="218"/>
    </location>
</feature>
<comment type="catalytic activity">
    <reaction evidence="7">
        <text>L-cysteinyl-[prolipoprotein] + a 1,2-diacyl-sn-glycero-3-phospho-(1'-sn-glycerol) = an S-1,2-diacyl-sn-glyceryl-L-cysteinyl-[prolipoprotein] + sn-glycerol 1-phosphate + H(+)</text>
        <dbReference type="Rhea" id="RHEA:56712"/>
        <dbReference type="Rhea" id="RHEA-COMP:14679"/>
        <dbReference type="Rhea" id="RHEA-COMP:14680"/>
        <dbReference type="ChEBI" id="CHEBI:15378"/>
        <dbReference type="ChEBI" id="CHEBI:29950"/>
        <dbReference type="ChEBI" id="CHEBI:57685"/>
        <dbReference type="ChEBI" id="CHEBI:64716"/>
        <dbReference type="ChEBI" id="CHEBI:140658"/>
        <dbReference type="EC" id="2.5.1.145"/>
    </reaction>
</comment>